<sequence>MSSFAGVLHKYNFNKVAFEFTPSALPNVLIVVGGMTDGLLTVPYVAKLPEVMEPLGYSVINSQLTSSFNGWGVASLRTDVEEMKELVDYLRSEEGGSRKKIVIMGHSTGSQDVIHYLLTYGDSVQGGILQASVSDREAFGTEVPKKTLKDLTARAKKLCEAGSSSQLLPAEYSKYVFGTPITAYRWCSLFALGGDDDYFSSDLSIEQIKQTFGRIDKPFLIAYSELDEFVPAPVDKAGLIRTRQSQSNPQVWSKASGLIKGAGHNVAQHSSQLYLFDMISQFFHEFNL</sequence>
<dbReference type="GeneID" id="34527999"/>
<dbReference type="SUPFAM" id="SSF53474">
    <property type="entry name" value="alpha/beta-Hydrolases"/>
    <property type="match status" value="1"/>
</dbReference>
<dbReference type="OrthoDB" id="10034502at2759"/>
<name>J7S9Q7_HUIN7</name>
<dbReference type="InterPro" id="IPR013744">
    <property type="entry name" value="SidJ"/>
</dbReference>
<proteinExistence type="predicted"/>
<protein>
    <submittedName>
        <fullName evidence="1">Uncharacterized protein</fullName>
    </submittedName>
</protein>
<keyword evidence="2" id="KW-1185">Reference proteome</keyword>
<dbReference type="EMBL" id="HE978323">
    <property type="protein sequence ID" value="CCK72244.1"/>
    <property type="molecule type" value="Genomic_DNA"/>
</dbReference>
<dbReference type="Gene3D" id="3.40.50.1820">
    <property type="entry name" value="alpha/beta hydrolase"/>
    <property type="match status" value="1"/>
</dbReference>
<dbReference type="PANTHER" id="PTHR31591:SF1">
    <property type="entry name" value="UPF0613 PROTEIN PB24D3.06C"/>
    <property type="match status" value="1"/>
</dbReference>
<accession>J7S9Q7</accession>
<evidence type="ECO:0000313" key="2">
    <source>
        <dbReference type="Proteomes" id="UP000006310"/>
    </source>
</evidence>
<reference evidence="1 2" key="1">
    <citation type="journal article" date="2011" name="Proc. Natl. Acad. Sci. U.S.A.">
        <title>Evolutionary erosion of yeast sex chromosomes by mating-type switching accidents.</title>
        <authorList>
            <person name="Gordon J.L."/>
            <person name="Armisen D."/>
            <person name="Proux-Wera E."/>
            <person name="Oheigeartaigh S.S."/>
            <person name="Byrne K.P."/>
            <person name="Wolfe K.H."/>
        </authorList>
    </citation>
    <scope>NUCLEOTIDE SEQUENCE [LARGE SCALE GENOMIC DNA]</scope>
    <source>
        <strain evidence="2">ATCC MYA-139 / BCRC 22969 / CBS 8797 / CCRC 22969 / KCTC 17520 / NBRC 10181 / NCYC 3082</strain>
    </source>
</reference>
<dbReference type="AlphaFoldDB" id="J7S9Q7"/>
<dbReference type="KEGG" id="kng:KNAG_0J01630"/>
<dbReference type="Pfam" id="PF08538">
    <property type="entry name" value="DUF1749"/>
    <property type="match status" value="1"/>
</dbReference>
<dbReference type="Proteomes" id="UP000006310">
    <property type="component" value="Chromosome 10"/>
</dbReference>
<dbReference type="RefSeq" id="XP_022466489.1">
    <property type="nucleotide sequence ID" value="XM_022610166.1"/>
</dbReference>
<gene>
    <name evidence="1" type="primary">KNAG0J01630</name>
    <name evidence="1" type="ordered locus">KNAG_0J01630</name>
</gene>
<dbReference type="OMA" id="PPWVNKE"/>
<reference evidence="2" key="2">
    <citation type="submission" date="2012-08" db="EMBL/GenBank/DDBJ databases">
        <title>Genome sequence of Kazachstania naganishii.</title>
        <authorList>
            <person name="Gordon J.L."/>
            <person name="Armisen D."/>
            <person name="Proux-Wera E."/>
            <person name="OhEigeartaigh S.S."/>
            <person name="Byrne K.P."/>
            <person name="Wolfe K.H."/>
        </authorList>
    </citation>
    <scope>NUCLEOTIDE SEQUENCE [LARGE SCALE GENOMIC DNA]</scope>
    <source>
        <strain evidence="2">ATCC MYA-139 / BCRC 22969 / CBS 8797 / CCRC 22969 / KCTC 17520 / NBRC 10181 / NCYC 3082</strain>
    </source>
</reference>
<dbReference type="InterPro" id="IPR029058">
    <property type="entry name" value="AB_hydrolase_fold"/>
</dbReference>
<dbReference type="eggNOG" id="KOG4840">
    <property type="taxonomic scope" value="Eukaryota"/>
</dbReference>
<dbReference type="PANTHER" id="PTHR31591">
    <property type="entry name" value="UPF0613 PROTEIN PB24D3.06C"/>
    <property type="match status" value="1"/>
</dbReference>
<evidence type="ECO:0000313" key="1">
    <source>
        <dbReference type="EMBL" id="CCK72244.1"/>
    </source>
</evidence>
<dbReference type="HOGENOM" id="CLU_049633_3_0_1"/>
<organism evidence="1 2">
    <name type="scientific">Huiozyma naganishii (strain ATCC MYA-139 / BCRC 22969 / CBS 8797 / KCTC 17520 / NBRC 10181 / NCYC 3082 / Yp74L-3)</name>
    <name type="common">Yeast</name>
    <name type="synonym">Kazachstania naganishii</name>
    <dbReference type="NCBI Taxonomy" id="1071383"/>
    <lineage>
        <taxon>Eukaryota</taxon>
        <taxon>Fungi</taxon>
        <taxon>Dikarya</taxon>
        <taxon>Ascomycota</taxon>
        <taxon>Saccharomycotina</taxon>
        <taxon>Saccharomycetes</taxon>
        <taxon>Saccharomycetales</taxon>
        <taxon>Saccharomycetaceae</taxon>
        <taxon>Huiozyma</taxon>
    </lineage>
</organism>